<sequence length="88" mass="9738">LGRPVNKCYSRRGRRLNVVVKSYPWEVNTVPNIKIGLRPISVSAPSGQLANHEGPLELTANHEGPLELTAQRSMCAWMKGQDENLETG</sequence>
<keyword evidence="2" id="KW-1185">Reference proteome</keyword>
<dbReference type="AlphaFoldDB" id="A0AAN9A4Y5"/>
<proteinExistence type="predicted"/>
<reference evidence="1 2" key="1">
    <citation type="submission" date="2023-11" db="EMBL/GenBank/DDBJ databases">
        <title>Halocaridina rubra genome assembly.</title>
        <authorList>
            <person name="Smith C."/>
        </authorList>
    </citation>
    <scope>NUCLEOTIDE SEQUENCE [LARGE SCALE GENOMIC DNA]</scope>
    <source>
        <strain evidence="1">EP-1</strain>
        <tissue evidence="1">Whole</tissue>
    </source>
</reference>
<name>A0AAN9A4Y5_HALRR</name>
<accession>A0AAN9A4Y5</accession>
<dbReference type="Proteomes" id="UP001381693">
    <property type="component" value="Unassembled WGS sequence"/>
</dbReference>
<evidence type="ECO:0000313" key="1">
    <source>
        <dbReference type="EMBL" id="KAK7075158.1"/>
    </source>
</evidence>
<dbReference type="EMBL" id="JAXCGZ010011355">
    <property type="protein sequence ID" value="KAK7075158.1"/>
    <property type="molecule type" value="Genomic_DNA"/>
</dbReference>
<evidence type="ECO:0000313" key="2">
    <source>
        <dbReference type="Proteomes" id="UP001381693"/>
    </source>
</evidence>
<feature type="non-terminal residue" evidence="1">
    <location>
        <position position="1"/>
    </location>
</feature>
<gene>
    <name evidence="1" type="ORF">SK128_004302</name>
</gene>
<comment type="caution">
    <text evidence="1">The sequence shown here is derived from an EMBL/GenBank/DDBJ whole genome shotgun (WGS) entry which is preliminary data.</text>
</comment>
<organism evidence="1 2">
    <name type="scientific">Halocaridina rubra</name>
    <name type="common">Hawaiian red shrimp</name>
    <dbReference type="NCBI Taxonomy" id="373956"/>
    <lineage>
        <taxon>Eukaryota</taxon>
        <taxon>Metazoa</taxon>
        <taxon>Ecdysozoa</taxon>
        <taxon>Arthropoda</taxon>
        <taxon>Crustacea</taxon>
        <taxon>Multicrustacea</taxon>
        <taxon>Malacostraca</taxon>
        <taxon>Eumalacostraca</taxon>
        <taxon>Eucarida</taxon>
        <taxon>Decapoda</taxon>
        <taxon>Pleocyemata</taxon>
        <taxon>Caridea</taxon>
        <taxon>Atyoidea</taxon>
        <taxon>Atyidae</taxon>
        <taxon>Halocaridina</taxon>
    </lineage>
</organism>
<protein>
    <submittedName>
        <fullName evidence="1">Uncharacterized protein</fullName>
    </submittedName>
</protein>